<keyword evidence="1" id="KW-1133">Transmembrane helix</keyword>
<keyword evidence="1" id="KW-0812">Transmembrane</keyword>
<dbReference type="AlphaFoldDB" id="A0A8D8HP03"/>
<proteinExistence type="predicted"/>
<reference evidence="2" key="1">
    <citation type="submission" date="2021-05" db="EMBL/GenBank/DDBJ databases">
        <authorList>
            <person name="Alioto T."/>
            <person name="Alioto T."/>
            <person name="Gomez Garrido J."/>
        </authorList>
    </citation>
    <scope>NUCLEOTIDE SEQUENCE</scope>
</reference>
<dbReference type="EMBL" id="HBUE01216783">
    <property type="protein sequence ID" value="CAG6537387.1"/>
    <property type="molecule type" value="Transcribed_RNA"/>
</dbReference>
<dbReference type="EMBL" id="HBUE01216787">
    <property type="protein sequence ID" value="CAG6537389.1"/>
    <property type="molecule type" value="Transcribed_RNA"/>
</dbReference>
<evidence type="ECO:0000313" key="2">
    <source>
        <dbReference type="EMBL" id="CAG6537387.1"/>
    </source>
</evidence>
<dbReference type="EMBL" id="HBUE01323342">
    <property type="protein sequence ID" value="CAG6589398.1"/>
    <property type="molecule type" value="Transcribed_RNA"/>
</dbReference>
<sequence>MCNFLLLHLIVFLFLSRYAVLHFFFFFFSFNLFLLLFSTPSPRLSFASSLAMITLTKNHDFLSSKSHFSYEFFSSTHITIFMVVVPELKKSYEKWDLELKKS</sequence>
<feature type="transmembrane region" description="Helical" evidence="1">
    <location>
        <begin position="6"/>
        <end position="37"/>
    </location>
</feature>
<organism evidence="2">
    <name type="scientific">Culex pipiens</name>
    <name type="common">House mosquito</name>
    <dbReference type="NCBI Taxonomy" id="7175"/>
    <lineage>
        <taxon>Eukaryota</taxon>
        <taxon>Metazoa</taxon>
        <taxon>Ecdysozoa</taxon>
        <taxon>Arthropoda</taxon>
        <taxon>Hexapoda</taxon>
        <taxon>Insecta</taxon>
        <taxon>Pterygota</taxon>
        <taxon>Neoptera</taxon>
        <taxon>Endopterygota</taxon>
        <taxon>Diptera</taxon>
        <taxon>Nematocera</taxon>
        <taxon>Culicoidea</taxon>
        <taxon>Culicidae</taxon>
        <taxon>Culicinae</taxon>
        <taxon>Culicini</taxon>
        <taxon>Culex</taxon>
        <taxon>Culex</taxon>
    </lineage>
</organism>
<name>A0A8D8HP03_CULPI</name>
<protein>
    <submittedName>
        <fullName evidence="2">(northern house mosquito) hypothetical protein</fullName>
    </submittedName>
</protein>
<keyword evidence="1" id="KW-0472">Membrane</keyword>
<dbReference type="EMBL" id="HBUE01323347">
    <property type="protein sequence ID" value="CAG6589400.1"/>
    <property type="molecule type" value="Transcribed_RNA"/>
</dbReference>
<accession>A0A8D8HP03</accession>
<evidence type="ECO:0000256" key="1">
    <source>
        <dbReference type="SAM" id="Phobius"/>
    </source>
</evidence>